<evidence type="ECO:0000256" key="1">
    <source>
        <dbReference type="SAM" id="MobiDB-lite"/>
    </source>
</evidence>
<feature type="compositionally biased region" description="Polar residues" evidence="1">
    <location>
        <begin position="404"/>
        <end position="421"/>
    </location>
</feature>
<dbReference type="AlphaFoldDB" id="A0A4Y2NC86"/>
<dbReference type="EMBL" id="BGPR01008819">
    <property type="protein sequence ID" value="GBN36324.1"/>
    <property type="molecule type" value="Genomic_DNA"/>
</dbReference>
<name>A0A4Y2NC86_ARAVE</name>
<gene>
    <name evidence="2" type="ORF">AVEN_98357_1</name>
</gene>
<evidence type="ECO:0000313" key="2">
    <source>
        <dbReference type="EMBL" id="GBN36324.1"/>
    </source>
</evidence>
<evidence type="ECO:0000313" key="3">
    <source>
        <dbReference type="Proteomes" id="UP000499080"/>
    </source>
</evidence>
<feature type="compositionally biased region" description="Polar residues" evidence="1">
    <location>
        <begin position="994"/>
        <end position="1008"/>
    </location>
</feature>
<proteinExistence type="predicted"/>
<feature type="compositionally biased region" description="Basic and acidic residues" evidence="1">
    <location>
        <begin position="886"/>
        <end position="897"/>
    </location>
</feature>
<dbReference type="OrthoDB" id="10331938at2759"/>
<feature type="compositionally biased region" description="Basic and acidic residues" evidence="1">
    <location>
        <begin position="906"/>
        <end position="922"/>
    </location>
</feature>
<reference evidence="2 3" key="1">
    <citation type="journal article" date="2019" name="Sci. Rep.">
        <title>Orb-weaving spider Araneus ventricosus genome elucidates the spidroin gene catalogue.</title>
        <authorList>
            <person name="Kono N."/>
            <person name="Nakamura H."/>
            <person name="Ohtoshi R."/>
            <person name="Moran D.A.P."/>
            <person name="Shinohara A."/>
            <person name="Yoshida Y."/>
            <person name="Fujiwara M."/>
            <person name="Mori M."/>
            <person name="Tomita M."/>
            <person name="Arakawa K."/>
        </authorList>
    </citation>
    <scope>NUCLEOTIDE SEQUENCE [LARGE SCALE GENOMIC DNA]</scope>
</reference>
<feature type="region of interest" description="Disordered" evidence="1">
    <location>
        <begin position="111"/>
        <end position="194"/>
    </location>
</feature>
<accession>A0A4Y2NC86</accession>
<feature type="region of interest" description="Disordered" evidence="1">
    <location>
        <begin position="404"/>
        <end position="434"/>
    </location>
</feature>
<sequence>MEYHYQWPEYLDPTSSEGNGWESMCASPPPFCTDTPAMPSCVSRVFPRGRPIRRRRLFPPPFNHFARGVRPQWSTPYYDCRYKWTPEPHATKVCSPQFDACYDYESLLDKTTTDKQPQTPVKKIRKSKGSSQQSKPVQVVRNSDQPLLGSNRTEWIENGHQSECNSPSGTAPTGHQSSLSSHIDSLCKSPENQESSQSTLISVCNNESRKTKSSQNEFSISIKDSAEGNEKYFAENGKEDMLTSIINRTIFEASKDVTNDCQDITDSHQNQLGEEPIEPCQGSCLINKSSDPSQNVTAGNSEFFGSSQNISKNSYCDELFYSDSIANFPNEIANETGLAVFNLQQVDQHLDSGAQDIRNGDQVFSSSQQNVCNEAKTNNSLVVCDPLKLDQSVDENITIESENSVNTTEVKSSSNAQFSKDNNPHPCSSEKEDSISSLVQQNQLLTDLLSQLISGDIDLQKNIFVSNQLLPETGNSTGEVQINLTEGSIAECTSLLTVSGEDPVNIFQNFPVTDISVPAELPLPPLHAQEIIANNYSNEQSTNINVTNSPNFSDKITKACEVSPVATVDELTTNNSLVIQTSDVSVPTETFPSNIDYPSSDSESNLREATLSSVTNYLLEEPLESFPDSLISIFDDESSLEILSSCVKPNSVLKVKKPRKRYVKTFESFKVKKKEKNICKTSSKCKKVTSKCLKMIRKCKHKICKEEERDSDEVYRDSGKGLRDAEVQVDESDIKTIMKEKVSNTCDAGTQWEVLENHCNSLQDTICFKKDLHGDYKCSNRSFATEEQPNTREKNNLIKNEDVLVMLVEIPLNLKKLSMETGNVKVEVLDNSKMQAKSNDLSQITSNKGKLIESFATISTPKIESFPINYDDSYEARPSAKSKRKYNQDIEASRNDHTTPISKPHQSKDITKEISHVPRKLSESSPTKTPDLYGGSDRVLRKRKAVNCSDPGPSKRKRLDIEESEVELANHKPTKKVKNRNLNTNLSGEDKNCWSRSNMLLRNRNSSEFSRDKQRKKGQHNQSERPKSG</sequence>
<feature type="region of interest" description="Disordered" evidence="1">
    <location>
        <begin position="979"/>
        <end position="1029"/>
    </location>
</feature>
<comment type="caution">
    <text evidence="2">The sequence shown here is derived from an EMBL/GenBank/DDBJ whole genome shotgun (WGS) entry which is preliminary data.</text>
</comment>
<feature type="compositionally biased region" description="Polar residues" evidence="1">
    <location>
        <begin position="129"/>
        <end position="183"/>
    </location>
</feature>
<protein>
    <submittedName>
        <fullName evidence="2">Uncharacterized protein</fullName>
    </submittedName>
</protein>
<dbReference type="Proteomes" id="UP000499080">
    <property type="component" value="Unassembled WGS sequence"/>
</dbReference>
<feature type="region of interest" description="Disordered" evidence="1">
    <location>
        <begin position="873"/>
        <end position="938"/>
    </location>
</feature>
<keyword evidence="3" id="KW-1185">Reference proteome</keyword>
<organism evidence="2 3">
    <name type="scientific">Araneus ventricosus</name>
    <name type="common">Orbweaver spider</name>
    <name type="synonym">Epeira ventricosa</name>
    <dbReference type="NCBI Taxonomy" id="182803"/>
    <lineage>
        <taxon>Eukaryota</taxon>
        <taxon>Metazoa</taxon>
        <taxon>Ecdysozoa</taxon>
        <taxon>Arthropoda</taxon>
        <taxon>Chelicerata</taxon>
        <taxon>Arachnida</taxon>
        <taxon>Araneae</taxon>
        <taxon>Araneomorphae</taxon>
        <taxon>Entelegynae</taxon>
        <taxon>Araneoidea</taxon>
        <taxon>Araneidae</taxon>
        <taxon>Araneus</taxon>
    </lineage>
</organism>